<dbReference type="PANTHER" id="PTHR30627">
    <property type="entry name" value="PEPTIDOGLYCAN D,D-TRANSPEPTIDASE"/>
    <property type="match status" value="1"/>
</dbReference>
<dbReference type="Proteomes" id="UP000315677">
    <property type="component" value="Unassembled WGS sequence"/>
</dbReference>
<sequence>MTTAPPRPRAAGAAARRPPPPRTPEAGIALGQRRLKVGRILLVVVLAIATLKLVAVQTVQAGELTAASERQSTTNIRLPAERGAITDRDGAPLAFSVDARALVTNPRLIAQNKGPEAERYTAEMATAVGQATGQDPNALLEQLRSDRGYVVLARLVAPEVARDLGERFPEIAQERREDRQYPAGMLAANVVGSSTWNADERKLTGRVGLESSQDNLLSGFEGLRVVDTAEDSNAVIPGSTRFERAAVQGSDMRLTLDSDLQFTVQQALTEYVARTGADVSSSAVVLDARTSEVLAMANGQTFDPRDLSSATPEQLRNTAVQGTFEPGSVIKVITMAAALEYGVAKPDDVLTVPGSIRVADRTIGDSWDHGTERYTLTGVLAKSSNVGTIMTAQEVGEERFADMLSRFGLGEQTGVGLPGEEPGQVPPRESWSGSTFGNLPIGQGLTVTTLQMASMLQTVANDGVRVPPRIVASTTGPDGVPVAPPPPEPVRVVSPETAQQLRTMLTAVTQDARGQRGTGHQAAVPGYAVAGKTGTAQQVNPACGCYSSSLHWINFAGMLPADDPRYVIAIMLDAPDPGTSAAPLFHDIATYLAQRERLPVSDEPPPVQTLQLP</sequence>
<dbReference type="RefSeq" id="WP_142048257.1">
    <property type="nucleotide sequence ID" value="NZ_VFPA01000001.1"/>
</dbReference>
<name>A0A543DXP5_9PSEU</name>
<dbReference type="Gene3D" id="3.30.450.330">
    <property type="match status" value="1"/>
</dbReference>
<dbReference type="AlphaFoldDB" id="A0A543DXP5"/>
<proteinExistence type="inferred from homology"/>
<keyword evidence="8" id="KW-0131">Cell cycle</keyword>
<evidence type="ECO:0000313" key="9">
    <source>
        <dbReference type="Proteomes" id="UP000315677"/>
    </source>
</evidence>
<dbReference type="SUPFAM" id="SSF56519">
    <property type="entry name" value="Penicillin binding protein dimerisation domain"/>
    <property type="match status" value="1"/>
</dbReference>
<organism evidence="8 9">
    <name type="scientific">Pseudonocardia kunmingensis</name>
    <dbReference type="NCBI Taxonomy" id="630975"/>
    <lineage>
        <taxon>Bacteria</taxon>
        <taxon>Bacillati</taxon>
        <taxon>Actinomycetota</taxon>
        <taxon>Actinomycetes</taxon>
        <taxon>Pseudonocardiales</taxon>
        <taxon>Pseudonocardiaceae</taxon>
        <taxon>Pseudonocardia</taxon>
    </lineage>
</organism>
<comment type="caution">
    <text evidence="8">The sequence shown here is derived from an EMBL/GenBank/DDBJ whole genome shotgun (WGS) entry which is preliminary data.</text>
</comment>
<dbReference type="InterPro" id="IPR005311">
    <property type="entry name" value="PBP_dimer"/>
</dbReference>
<dbReference type="GO" id="GO:0051301">
    <property type="term" value="P:cell division"/>
    <property type="evidence" value="ECO:0007669"/>
    <property type="project" value="UniProtKB-KW"/>
</dbReference>
<dbReference type="Gene3D" id="3.40.710.10">
    <property type="entry name" value="DD-peptidase/beta-lactamase superfamily"/>
    <property type="match status" value="1"/>
</dbReference>
<evidence type="ECO:0000256" key="5">
    <source>
        <dbReference type="SAM" id="Phobius"/>
    </source>
</evidence>
<feature type="transmembrane region" description="Helical" evidence="5">
    <location>
        <begin position="40"/>
        <end position="59"/>
    </location>
</feature>
<dbReference type="InterPro" id="IPR012338">
    <property type="entry name" value="Beta-lactam/transpept-like"/>
</dbReference>
<dbReference type="GO" id="GO:0008658">
    <property type="term" value="F:penicillin binding"/>
    <property type="evidence" value="ECO:0007669"/>
    <property type="project" value="InterPro"/>
</dbReference>
<keyword evidence="3 5" id="KW-0472">Membrane</keyword>
<keyword evidence="5" id="KW-1133">Transmembrane helix</keyword>
<feature type="region of interest" description="Disordered" evidence="4">
    <location>
        <begin position="1"/>
        <end position="25"/>
    </location>
</feature>
<evidence type="ECO:0000256" key="1">
    <source>
        <dbReference type="ARBA" id="ARBA00004370"/>
    </source>
</evidence>
<dbReference type="OrthoDB" id="9789078at2"/>
<gene>
    <name evidence="8" type="ORF">FB558_0844</name>
</gene>
<comment type="similarity">
    <text evidence="2">Belongs to the transpeptidase family.</text>
</comment>
<evidence type="ECO:0000313" key="8">
    <source>
        <dbReference type="EMBL" id="TQM14086.1"/>
    </source>
</evidence>
<evidence type="ECO:0000256" key="2">
    <source>
        <dbReference type="ARBA" id="ARBA00007171"/>
    </source>
</evidence>
<accession>A0A543DXP5</accession>
<evidence type="ECO:0000259" key="7">
    <source>
        <dbReference type="Pfam" id="PF03717"/>
    </source>
</evidence>
<dbReference type="PANTHER" id="PTHR30627:SF1">
    <property type="entry name" value="PEPTIDOGLYCAN D,D-TRANSPEPTIDASE FTSI"/>
    <property type="match status" value="1"/>
</dbReference>
<evidence type="ECO:0000256" key="4">
    <source>
        <dbReference type="SAM" id="MobiDB-lite"/>
    </source>
</evidence>
<dbReference type="Gene3D" id="3.90.1310.10">
    <property type="entry name" value="Penicillin-binding protein 2a (Domain 2)"/>
    <property type="match status" value="1"/>
</dbReference>
<keyword evidence="9" id="KW-1185">Reference proteome</keyword>
<dbReference type="SUPFAM" id="SSF56601">
    <property type="entry name" value="beta-lactamase/transpeptidase-like"/>
    <property type="match status" value="1"/>
</dbReference>
<dbReference type="Pfam" id="PF03717">
    <property type="entry name" value="PBP_dimer"/>
    <property type="match status" value="1"/>
</dbReference>
<dbReference type="InterPro" id="IPR001460">
    <property type="entry name" value="PCN-bd_Tpept"/>
</dbReference>
<feature type="domain" description="Penicillin-binding protein dimerisation" evidence="7">
    <location>
        <begin position="78"/>
        <end position="231"/>
    </location>
</feature>
<protein>
    <submittedName>
        <fullName evidence="8">Cell division protein FtsI (Penicillin-binding protein 3)</fullName>
    </submittedName>
</protein>
<dbReference type="InterPro" id="IPR036138">
    <property type="entry name" value="PBP_dimer_sf"/>
</dbReference>
<dbReference type="GO" id="GO:0071555">
    <property type="term" value="P:cell wall organization"/>
    <property type="evidence" value="ECO:0007669"/>
    <property type="project" value="TreeGrafter"/>
</dbReference>
<keyword evidence="5" id="KW-0812">Transmembrane</keyword>
<dbReference type="Pfam" id="PF00905">
    <property type="entry name" value="Transpeptidase"/>
    <property type="match status" value="1"/>
</dbReference>
<dbReference type="InterPro" id="IPR050515">
    <property type="entry name" value="Beta-lactam/transpept"/>
</dbReference>
<evidence type="ECO:0000259" key="6">
    <source>
        <dbReference type="Pfam" id="PF00905"/>
    </source>
</evidence>
<dbReference type="EMBL" id="VFPA01000001">
    <property type="protein sequence ID" value="TQM14086.1"/>
    <property type="molecule type" value="Genomic_DNA"/>
</dbReference>
<comment type="subcellular location">
    <subcellularLocation>
        <location evidence="1">Membrane</location>
    </subcellularLocation>
</comment>
<dbReference type="GO" id="GO:0005886">
    <property type="term" value="C:plasma membrane"/>
    <property type="evidence" value="ECO:0007669"/>
    <property type="project" value="TreeGrafter"/>
</dbReference>
<feature type="domain" description="Penicillin-binding protein transpeptidase" evidence="6">
    <location>
        <begin position="282"/>
        <end position="588"/>
    </location>
</feature>
<evidence type="ECO:0000256" key="3">
    <source>
        <dbReference type="ARBA" id="ARBA00023136"/>
    </source>
</evidence>
<keyword evidence="8" id="KW-0132">Cell division</keyword>
<reference evidence="8 9" key="1">
    <citation type="submission" date="2019-06" db="EMBL/GenBank/DDBJ databases">
        <title>Sequencing the genomes of 1000 actinobacteria strains.</title>
        <authorList>
            <person name="Klenk H.-P."/>
        </authorList>
    </citation>
    <scope>NUCLEOTIDE SEQUENCE [LARGE SCALE GENOMIC DNA]</scope>
    <source>
        <strain evidence="8 9">DSM 45301</strain>
    </source>
</reference>